<dbReference type="InterPro" id="IPR023148">
    <property type="entry name" value="tRNA_m1G_MeTrfase_C_sf"/>
</dbReference>
<comment type="subcellular location">
    <subcellularLocation>
        <location evidence="2 15 17">Cytoplasm</location>
    </subcellularLocation>
</comment>
<evidence type="ECO:0000256" key="10">
    <source>
        <dbReference type="ARBA" id="ARBA00022691"/>
    </source>
</evidence>
<dbReference type="AlphaFoldDB" id="A0A8J7CFY8"/>
<feature type="binding site" evidence="15 16">
    <location>
        <begin position="132"/>
        <end position="137"/>
    </location>
    <ligand>
        <name>S-adenosyl-L-methionine</name>
        <dbReference type="ChEBI" id="CHEBI:59789"/>
    </ligand>
</feature>
<keyword evidence="7 15" id="KW-0963">Cytoplasm</keyword>
<dbReference type="NCBIfam" id="TIGR00088">
    <property type="entry name" value="trmD"/>
    <property type="match status" value="1"/>
</dbReference>
<comment type="caution">
    <text evidence="19">The sequence shown here is derived from an EMBL/GenBank/DDBJ whole genome shotgun (WGS) entry which is preliminary data.</text>
</comment>
<dbReference type="EMBL" id="JACXWA010000032">
    <property type="protein sequence ID" value="MBD3870124.1"/>
    <property type="molecule type" value="Genomic_DNA"/>
</dbReference>
<feature type="binding site" evidence="15 16">
    <location>
        <position position="112"/>
    </location>
    <ligand>
        <name>S-adenosyl-L-methionine</name>
        <dbReference type="ChEBI" id="CHEBI:59789"/>
    </ligand>
</feature>
<evidence type="ECO:0000256" key="9">
    <source>
        <dbReference type="ARBA" id="ARBA00022679"/>
    </source>
</evidence>
<sequence>MHFDVLTIFPQLFEPFRATGVLGKAVERGLVGIEAHDLRNWADNKWRQIDDEPYGGGAGMVLQASPVLTAIRDMTSRRRDARAIILGPRGRLLDQTLAEEMAQEPGLLLVCGRYEGFDERVLDISGAEEVSVGDYILGGGEVAAMVLIEAVSRLVPGVVGDPESVSADSFGEGLLDHPCYTRPPEVEGALVPEVLLSGNHEAIRRWRLERSVEITVTRRPDLVKRNWKRYSNEVRELVGRFAPDLIREMGGD</sequence>
<dbReference type="PANTHER" id="PTHR46417">
    <property type="entry name" value="TRNA (GUANINE-N(1)-)-METHYLTRANSFERASE"/>
    <property type="match status" value="1"/>
</dbReference>
<comment type="similarity">
    <text evidence="3 15 17">Belongs to the RNA methyltransferase TrmD family.</text>
</comment>
<dbReference type="GO" id="GO:0005829">
    <property type="term" value="C:cytosol"/>
    <property type="evidence" value="ECO:0007669"/>
    <property type="project" value="TreeGrafter"/>
</dbReference>
<keyword evidence="10 15" id="KW-0949">S-adenosyl-L-methionine</keyword>
<evidence type="ECO:0000256" key="14">
    <source>
        <dbReference type="ARBA" id="ARBA00047783"/>
    </source>
</evidence>
<feature type="domain" description="tRNA methyltransferase TRMD/TRM10-type" evidence="18">
    <location>
        <begin position="1"/>
        <end position="224"/>
    </location>
</feature>
<dbReference type="SUPFAM" id="SSF75217">
    <property type="entry name" value="alpha/beta knot"/>
    <property type="match status" value="1"/>
</dbReference>
<evidence type="ECO:0000256" key="4">
    <source>
        <dbReference type="ARBA" id="ARBA00011738"/>
    </source>
</evidence>
<evidence type="ECO:0000259" key="18">
    <source>
        <dbReference type="Pfam" id="PF01746"/>
    </source>
</evidence>
<gene>
    <name evidence="15 19" type="primary">trmD</name>
    <name evidence="19" type="ORF">IFJ97_02045</name>
</gene>
<dbReference type="PIRSF" id="PIRSF000386">
    <property type="entry name" value="tRNA_mtase"/>
    <property type="match status" value="1"/>
</dbReference>
<dbReference type="Gene3D" id="3.40.1280.10">
    <property type="match status" value="1"/>
</dbReference>
<evidence type="ECO:0000313" key="20">
    <source>
        <dbReference type="Proteomes" id="UP000598633"/>
    </source>
</evidence>
<evidence type="ECO:0000256" key="1">
    <source>
        <dbReference type="ARBA" id="ARBA00002634"/>
    </source>
</evidence>
<comment type="function">
    <text evidence="1 15 17">Specifically methylates guanosine-37 in various tRNAs.</text>
</comment>
<evidence type="ECO:0000256" key="8">
    <source>
        <dbReference type="ARBA" id="ARBA00022603"/>
    </source>
</evidence>
<protein>
    <recommendedName>
        <fullName evidence="6 15">tRNA (guanine-N(1)-)-methyltransferase</fullName>
        <ecNumber evidence="5 15">2.1.1.228</ecNumber>
    </recommendedName>
    <alternativeName>
        <fullName evidence="12 15">M1G-methyltransferase</fullName>
    </alternativeName>
    <alternativeName>
        <fullName evidence="13 15">tRNA [GM37] methyltransferase</fullName>
    </alternativeName>
</protein>
<comment type="subunit">
    <text evidence="4 15 17">Homodimer.</text>
</comment>
<evidence type="ECO:0000256" key="12">
    <source>
        <dbReference type="ARBA" id="ARBA00029736"/>
    </source>
</evidence>
<dbReference type="GO" id="GO:0002939">
    <property type="term" value="P:tRNA N1-guanine methylation"/>
    <property type="evidence" value="ECO:0007669"/>
    <property type="project" value="TreeGrafter"/>
</dbReference>
<dbReference type="GO" id="GO:0052906">
    <property type="term" value="F:tRNA (guanine(37)-N1)-methyltransferase activity"/>
    <property type="evidence" value="ECO:0007669"/>
    <property type="project" value="UniProtKB-UniRule"/>
</dbReference>
<evidence type="ECO:0000256" key="15">
    <source>
        <dbReference type="HAMAP-Rule" id="MF_00605"/>
    </source>
</evidence>
<accession>A0A8J7CFY8</accession>
<dbReference type="PANTHER" id="PTHR46417:SF1">
    <property type="entry name" value="TRNA (GUANINE-N(1)-)-METHYLTRANSFERASE"/>
    <property type="match status" value="1"/>
</dbReference>
<evidence type="ECO:0000256" key="2">
    <source>
        <dbReference type="ARBA" id="ARBA00004496"/>
    </source>
</evidence>
<organism evidence="19 20">
    <name type="scientific">Candidatus Sulfomarinibacter kjeldsenii</name>
    <dbReference type="NCBI Taxonomy" id="2885994"/>
    <lineage>
        <taxon>Bacteria</taxon>
        <taxon>Pseudomonadati</taxon>
        <taxon>Acidobacteriota</taxon>
        <taxon>Thermoanaerobaculia</taxon>
        <taxon>Thermoanaerobaculales</taxon>
        <taxon>Candidatus Sulfomarinibacteraceae</taxon>
        <taxon>Candidatus Sulfomarinibacter</taxon>
    </lineage>
</organism>
<dbReference type="InterPro" id="IPR016009">
    <property type="entry name" value="tRNA_MeTrfase_TRMD/TRM10"/>
</dbReference>
<dbReference type="HAMAP" id="MF_00605">
    <property type="entry name" value="TrmD"/>
    <property type="match status" value="1"/>
</dbReference>
<keyword evidence="8 15" id="KW-0489">Methyltransferase</keyword>
<keyword evidence="9 15" id="KW-0808">Transferase</keyword>
<dbReference type="Pfam" id="PF01746">
    <property type="entry name" value="tRNA_m1G_MT"/>
    <property type="match status" value="1"/>
</dbReference>
<dbReference type="Gene3D" id="1.10.1270.20">
    <property type="entry name" value="tRNA(m1g37)methyltransferase, domain 2"/>
    <property type="match status" value="1"/>
</dbReference>
<dbReference type="InterPro" id="IPR029026">
    <property type="entry name" value="tRNA_m1G_MTases_N"/>
</dbReference>
<dbReference type="NCBIfam" id="NF000648">
    <property type="entry name" value="PRK00026.1"/>
    <property type="match status" value="1"/>
</dbReference>
<dbReference type="FunFam" id="3.40.1280.10:FF:000001">
    <property type="entry name" value="tRNA (guanine-N(1)-)-methyltransferase"/>
    <property type="match status" value="1"/>
</dbReference>
<dbReference type="CDD" id="cd18080">
    <property type="entry name" value="TrmD-like"/>
    <property type="match status" value="1"/>
</dbReference>
<evidence type="ECO:0000256" key="13">
    <source>
        <dbReference type="ARBA" id="ARBA00033392"/>
    </source>
</evidence>
<evidence type="ECO:0000256" key="5">
    <source>
        <dbReference type="ARBA" id="ARBA00012807"/>
    </source>
</evidence>
<comment type="catalytic activity">
    <reaction evidence="14 15 17">
        <text>guanosine(37) in tRNA + S-adenosyl-L-methionine = N(1)-methylguanosine(37) in tRNA + S-adenosyl-L-homocysteine + H(+)</text>
        <dbReference type="Rhea" id="RHEA:36899"/>
        <dbReference type="Rhea" id="RHEA-COMP:10145"/>
        <dbReference type="Rhea" id="RHEA-COMP:10147"/>
        <dbReference type="ChEBI" id="CHEBI:15378"/>
        <dbReference type="ChEBI" id="CHEBI:57856"/>
        <dbReference type="ChEBI" id="CHEBI:59789"/>
        <dbReference type="ChEBI" id="CHEBI:73542"/>
        <dbReference type="ChEBI" id="CHEBI:74269"/>
        <dbReference type="EC" id="2.1.1.228"/>
    </reaction>
</comment>
<dbReference type="InterPro" id="IPR029028">
    <property type="entry name" value="Alpha/beta_knot_MTases"/>
</dbReference>
<evidence type="ECO:0000256" key="16">
    <source>
        <dbReference type="PIRSR" id="PIRSR000386-1"/>
    </source>
</evidence>
<keyword evidence="11 15" id="KW-0819">tRNA processing</keyword>
<evidence type="ECO:0000313" key="19">
    <source>
        <dbReference type="EMBL" id="MBD3870124.1"/>
    </source>
</evidence>
<reference evidence="19 20" key="1">
    <citation type="submission" date="2020-08" db="EMBL/GenBank/DDBJ databases">
        <title>Acidobacteriota in marine sediments use diverse sulfur dissimilation pathways.</title>
        <authorList>
            <person name="Wasmund K."/>
        </authorList>
    </citation>
    <scope>NUCLEOTIDE SEQUENCE [LARGE SCALE GENOMIC DNA]</scope>
    <source>
        <strain evidence="19">MAG AM3-A</strain>
    </source>
</reference>
<evidence type="ECO:0000256" key="17">
    <source>
        <dbReference type="RuleBase" id="RU003464"/>
    </source>
</evidence>
<evidence type="ECO:0000256" key="6">
    <source>
        <dbReference type="ARBA" id="ARBA00014679"/>
    </source>
</evidence>
<dbReference type="EC" id="2.1.1.228" evidence="5 15"/>
<evidence type="ECO:0000256" key="11">
    <source>
        <dbReference type="ARBA" id="ARBA00022694"/>
    </source>
</evidence>
<dbReference type="Proteomes" id="UP000598633">
    <property type="component" value="Unassembled WGS sequence"/>
</dbReference>
<evidence type="ECO:0000256" key="3">
    <source>
        <dbReference type="ARBA" id="ARBA00007630"/>
    </source>
</evidence>
<name>A0A8J7CFY8_9BACT</name>
<proteinExistence type="inferred from homology"/>
<dbReference type="InterPro" id="IPR002649">
    <property type="entry name" value="tRNA_m1G_MeTrfase_TrmD"/>
</dbReference>
<evidence type="ECO:0000256" key="7">
    <source>
        <dbReference type="ARBA" id="ARBA00022490"/>
    </source>
</evidence>